<dbReference type="EMBL" id="CAJNOG010000156">
    <property type="protein sequence ID" value="CAF1019215.1"/>
    <property type="molecule type" value="Genomic_DNA"/>
</dbReference>
<dbReference type="Proteomes" id="UP000663881">
    <property type="component" value="Unassembled WGS sequence"/>
</dbReference>
<dbReference type="OrthoDB" id="6157510at2759"/>
<organism evidence="2 6">
    <name type="scientific">Adineta steineri</name>
    <dbReference type="NCBI Taxonomy" id="433720"/>
    <lineage>
        <taxon>Eukaryota</taxon>
        <taxon>Metazoa</taxon>
        <taxon>Spiralia</taxon>
        <taxon>Gnathifera</taxon>
        <taxon>Rotifera</taxon>
        <taxon>Eurotatoria</taxon>
        <taxon>Bdelloidea</taxon>
        <taxon>Adinetida</taxon>
        <taxon>Adinetidae</taxon>
        <taxon>Adineta</taxon>
    </lineage>
</organism>
<evidence type="ECO:0000313" key="3">
    <source>
        <dbReference type="EMBL" id="CAF1060571.1"/>
    </source>
</evidence>
<proteinExistence type="predicted"/>
<reference evidence="2" key="1">
    <citation type="submission" date="2021-02" db="EMBL/GenBank/DDBJ databases">
        <authorList>
            <person name="Nowell W R."/>
        </authorList>
    </citation>
    <scope>NUCLEOTIDE SEQUENCE</scope>
</reference>
<dbReference type="Proteomes" id="UP000663845">
    <property type="component" value="Unassembled WGS sequence"/>
</dbReference>
<sequence length="232" mass="26561">MSSNSKKVTYKYPIDENNDYLVPLQYEYKSTIPIQSRYSENVSSSSPSPATDFFGLIYFPVSLILYVGIPISQFVIGLVYIGQCPVQQIIVVWMIVSGIFGILLVIIGIIIHIQSRKLQLSTTSYDRSQSNRIILYILKPLFAVILLFIIAWFFAGQVFVFQAKLRVEFFDSTLPEYCHENLYKAAYILIFIDYLIFLLAIILNVLSYVAPPDDGDKNNRHVKKHSTHNAKK</sequence>
<keyword evidence="1" id="KW-0812">Transmembrane</keyword>
<dbReference type="PANTHER" id="PTHR33444">
    <property type="entry name" value="SI:DKEY-19B23.12-RELATED"/>
    <property type="match status" value="1"/>
</dbReference>
<dbReference type="Proteomes" id="UP000663844">
    <property type="component" value="Unassembled WGS sequence"/>
</dbReference>
<feature type="transmembrane region" description="Helical" evidence="1">
    <location>
        <begin position="89"/>
        <end position="113"/>
    </location>
</feature>
<keyword evidence="1" id="KW-0472">Membrane</keyword>
<dbReference type="AlphaFoldDB" id="A0A814I5X7"/>
<dbReference type="PANTHER" id="PTHR33444:SF2">
    <property type="entry name" value="MARVEL DOMAIN-CONTAINING PROTEIN"/>
    <property type="match status" value="1"/>
</dbReference>
<evidence type="ECO:0000313" key="2">
    <source>
        <dbReference type="EMBL" id="CAF1019215.1"/>
    </source>
</evidence>
<evidence type="ECO:0000313" key="4">
    <source>
        <dbReference type="EMBL" id="CAF3544543.1"/>
    </source>
</evidence>
<comment type="caution">
    <text evidence="2">The sequence shown here is derived from an EMBL/GenBank/DDBJ whole genome shotgun (WGS) entry which is preliminary data.</text>
</comment>
<feature type="transmembrane region" description="Helical" evidence="1">
    <location>
        <begin position="63"/>
        <end position="83"/>
    </location>
</feature>
<protein>
    <submittedName>
        <fullName evidence="2">Uncharacterized protein</fullName>
    </submittedName>
</protein>
<dbReference type="EMBL" id="CAJOAY010000116">
    <property type="protein sequence ID" value="CAF3544543.1"/>
    <property type="molecule type" value="Genomic_DNA"/>
</dbReference>
<dbReference type="EMBL" id="CAJOAZ010000745">
    <property type="protein sequence ID" value="CAF3706653.1"/>
    <property type="molecule type" value="Genomic_DNA"/>
</dbReference>
<feature type="transmembrane region" description="Helical" evidence="1">
    <location>
        <begin position="133"/>
        <end position="155"/>
    </location>
</feature>
<dbReference type="EMBL" id="CAJNON010000168">
    <property type="protein sequence ID" value="CAF1060571.1"/>
    <property type="molecule type" value="Genomic_DNA"/>
</dbReference>
<evidence type="ECO:0000313" key="5">
    <source>
        <dbReference type="EMBL" id="CAF3706653.1"/>
    </source>
</evidence>
<evidence type="ECO:0000313" key="6">
    <source>
        <dbReference type="Proteomes" id="UP000663845"/>
    </source>
</evidence>
<gene>
    <name evidence="2" type="ORF">JYZ213_LOCUS16970</name>
    <name evidence="4" type="ORF">OKA104_LOCUS3772</name>
    <name evidence="5" type="ORF">OXD698_LOCUS12664</name>
    <name evidence="3" type="ORF">VCS650_LOCUS17918</name>
</gene>
<name>A0A814I5X7_9BILA</name>
<evidence type="ECO:0000256" key="1">
    <source>
        <dbReference type="SAM" id="Phobius"/>
    </source>
</evidence>
<dbReference type="Proteomes" id="UP000663891">
    <property type="component" value="Unassembled WGS sequence"/>
</dbReference>
<dbReference type="InterPro" id="IPR040350">
    <property type="entry name" value="TMEM272"/>
</dbReference>
<keyword evidence="1" id="KW-1133">Transmembrane helix</keyword>
<feature type="transmembrane region" description="Helical" evidence="1">
    <location>
        <begin position="185"/>
        <end position="210"/>
    </location>
</feature>
<accession>A0A814I5X7</accession>